<dbReference type="OMA" id="DCDNKVP"/>
<protein>
    <submittedName>
        <fullName evidence="2">Uncharacterized protein</fullName>
    </submittedName>
</protein>
<evidence type="ECO:0000313" key="3">
    <source>
        <dbReference type="Proteomes" id="UP000006591"/>
    </source>
</evidence>
<name>A0A0E0GUI0_ORYNI</name>
<reference evidence="2" key="2">
    <citation type="submission" date="2018-04" db="EMBL/GenBank/DDBJ databases">
        <title>OnivRS2 (Oryza nivara Reference Sequence Version 2).</title>
        <authorList>
            <person name="Zhang J."/>
            <person name="Kudrna D."/>
            <person name="Lee S."/>
            <person name="Talag J."/>
            <person name="Rajasekar S."/>
            <person name="Welchert J."/>
            <person name="Hsing Y.-I."/>
            <person name="Wing R.A."/>
        </authorList>
    </citation>
    <scope>NUCLEOTIDE SEQUENCE [LARGE SCALE GENOMIC DNA]</scope>
    <source>
        <strain evidence="2">SL10</strain>
    </source>
</reference>
<keyword evidence="1" id="KW-0732">Signal</keyword>
<dbReference type="Proteomes" id="UP000006591">
    <property type="component" value="Chromosome 3"/>
</dbReference>
<feature type="signal peptide" evidence="1">
    <location>
        <begin position="1"/>
        <end position="20"/>
    </location>
</feature>
<reference evidence="2" key="1">
    <citation type="submission" date="2015-04" db="UniProtKB">
        <authorList>
            <consortium name="EnsemblPlants"/>
        </authorList>
    </citation>
    <scope>IDENTIFICATION</scope>
    <source>
        <strain evidence="2">SL10</strain>
    </source>
</reference>
<dbReference type="EnsemblPlants" id="ONIVA03G37630.1">
    <property type="protein sequence ID" value="ONIVA03G37630.1"/>
    <property type="gene ID" value="ONIVA03G37630"/>
</dbReference>
<sequence length="105" mass="10128">MAKLKVFVAILAVAAAAAAAAVSTTTAHGVAGGRRALDEYRSVLRVIVPLEVAGAPSSGSLDDDAAAALGPDLPEFGAAPAAGPAAAACGGDEVDCDNKVPVYGP</sequence>
<organism evidence="2">
    <name type="scientific">Oryza nivara</name>
    <name type="common">Indian wild rice</name>
    <name type="synonym">Oryza sativa f. spontanea</name>
    <dbReference type="NCBI Taxonomy" id="4536"/>
    <lineage>
        <taxon>Eukaryota</taxon>
        <taxon>Viridiplantae</taxon>
        <taxon>Streptophyta</taxon>
        <taxon>Embryophyta</taxon>
        <taxon>Tracheophyta</taxon>
        <taxon>Spermatophyta</taxon>
        <taxon>Magnoliopsida</taxon>
        <taxon>Liliopsida</taxon>
        <taxon>Poales</taxon>
        <taxon>Poaceae</taxon>
        <taxon>BOP clade</taxon>
        <taxon>Oryzoideae</taxon>
        <taxon>Oryzeae</taxon>
        <taxon>Oryzinae</taxon>
        <taxon>Oryza</taxon>
    </lineage>
</organism>
<keyword evidence="3" id="KW-1185">Reference proteome</keyword>
<dbReference type="Gramene" id="ONIVA03G37630.1">
    <property type="protein sequence ID" value="ONIVA03G37630.1"/>
    <property type="gene ID" value="ONIVA03G37630"/>
</dbReference>
<evidence type="ECO:0000313" key="2">
    <source>
        <dbReference type="EnsemblPlants" id="ONIVA03G37630.1"/>
    </source>
</evidence>
<dbReference type="AlphaFoldDB" id="A0A0E0GUI0"/>
<feature type="chain" id="PRO_5002360872" evidence="1">
    <location>
        <begin position="21"/>
        <end position="105"/>
    </location>
</feature>
<dbReference type="HOGENOM" id="CLU_2254327_0_0_1"/>
<proteinExistence type="predicted"/>
<accession>A0A0E0GUI0</accession>
<evidence type="ECO:0000256" key="1">
    <source>
        <dbReference type="SAM" id="SignalP"/>
    </source>
</evidence>